<gene>
    <name evidence="4" type="ORF">GOP47_0012672</name>
</gene>
<dbReference type="GO" id="GO:0016491">
    <property type="term" value="F:oxidoreductase activity"/>
    <property type="evidence" value="ECO:0007669"/>
    <property type="project" value="UniProtKB-KW"/>
</dbReference>
<accession>A0A9D4ZH17</accession>
<dbReference type="PRINTS" id="PR00080">
    <property type="entry name" value="SDRFAMILY"/>
</dbReference>
<evidence type="ECO:0000313" key="5">
    <source>
        <dbReference type="Proteomes" id="UP000886520"/>
    </source>
</evidence>
<dbReference type="Pfam" id="PF00106">
    <property type="entry name" value="adh_short"/>
    <property type="match status" value="2"/>
</dbReference>
<sequence length="433" mass="47651">MLLQIVLDAGFLLIKGSKLQNKRHFMRMGDWKITCNSSEGINSAYEQHFPSLVESAKKSAESLKSLGVSLGWIDWASAWLHVTTETLLQRIYTCHLPQRLPLPVLTDFTCIITGATSGIGLETAKQLAEVGAHVVLACRNTKVAQALVHDWQKEREHYSGPLDVEVMELNLLSLSSVRAFAAAWEARQGPLHVLINNAGIFSMSAPQKFSEDGLEEHMQVNHLAPALLTLLLLPSLSRGAPSRVVNVNSDMQAFGVVDPNDLNLNSGRRKYSSTAAYSGSKLAQIYFSSVLETKLPNDCGIHVICVNPGIVKTNVTRTLPKFVQAVYNLVGFFSLSSLEGARSVLFCSTDPQVLEYAEALRAEGWPVCPYYSSDCKPNPTSKHAQNVGMAFKLWDKTREIIGLNNEDVDKLLDGATTSTPCLKESFFSTYDDE</sequence>
<comment type="similarity">
    <text evidence="1 3">Belongs to the short-chain dehydrogenases/reductases (SDR) family.</text>
</comment>
<dbReference type="PRINTS" id="PR00081">
    <property type="entry name" value="GDHRDH"/>
</dbReference>
<proteinExistence type="inferred from homology"/>
<reference evidence="4" key="1">
    <citation type="submission" date="2021-01" db="EMBL/GenBank/DDBJ databases">
        <title>Adiantum capillus-veneris genome.</title>
        <authorList>
            <person name="Fang Y."/>
            <person name="Liao Q."/>
        </authorList>
    </citation>
    <scope>NUCLEOTIDE SEQUENCE</scope>
    <source>
        <strain evidence="4">H3</strain>
        <tissue evidence="4">Leaf</tissue>
    </source>
</reference>
<keyword evidence="2" id="KW-0560">Oxidoreductase</keyword>
<evidence type="ECO:0000256" key="1">
    <source>
        <dbReference type="ARBA" id="ARBA00006484"/>
    </source>
</evidence>
<dbReference type="SUPFAM" id="SSF51735">
    <property type="entry name" value="NAD(P)-binding Rossmann-fold domains"/>
    <property type="match status" value="1"/>
</dbReference>
<dbReference type="PANTHER" id="PTHR24320:SF148">
    <property type="entry name" value="NAD(P)-BINDING ROSSMANN-FOLD SUPERFAMILY PROTEIN"/>
    <property type="match status" value="1"/>
</dbReference>
<dbReference type="PANTHER" id="PTHR24320">
    <property type="entry name" value="RETINOL DEHYDROGENASE"/>
    <property type="match status" value="1"/>
</dbReference>
<dbReference type="Gene3D" id="3.40.50.720">
    <property type="entry name" value="NAD(P)-binding Rossmann-like Domain"/>
    <property type="match status" value="1"/>
</dbReference>
<dbReference type="Proteomes" id="UP000886520">
    <property type="component" value="Chromosome 12"/>
</dbReference>
<evidence type="ECO:0000313" key="4">
    <source>
        <dbReference type="EMBL" id="KAI5072566.1"/>
    </source>
</evidence>
<dbReference type="AlphaFoldDB" id="A0A9D4ZH17"/>
<dbReference type="InterPro" id="IPR036291">
    <property type="entry name" value="NAD(P)-bd_dom_sf"/>
</dbReference>
<dbReference type="EMBL" id="JABFUD020000012">
    <property type="protein sequence ID" value="KAI5072566.1"/>
    <property type="molecule type" value="Genomic_DNA"/>
</dbReference>
<protein>
    <submittedName>
        <fullName evidence="4">Uncharacterized protein</fullName>
    </submittedName>
</protein>
<name>A0A9D4ZH17_ADICA</name>
<comment type="caution">
    <text evidence="4">The sequence shown here is derived from an EMBL/GenBank/DDBJ whole genome shotgun (WGS) entry which is preliminary data.</text>
</comment>
<dbReference type="InterPro" id="IPR002347">
    <property type="entry name" value="SDR_fam"/>
</dbReference>
<keyword evidence="5" id="KW-1185">Reference proteome</keyword>
<dbReference type="OrthoDB" id="191139at2759"/>
<evidence type="ECO:0000256" key="2">
    <source>
        <dbReference type="ARBA" id="ARBA00023002"/>
    </source>
</evidence>
<organism evidence="4 5">
    <name type="scientific">Adiantum capillus-veneris</name>
    <name type="common">Maidenhair fern</name>
    <dbReference type="NCBI Taxonomy" id="13818"/>
    <lineage>
        <taxon>Eukaryota</taxon>
        <taxon>Viridiplantae</taxon>
        <taxon>Streptophyta</taxon>
        <taxon>Embryophyta</taxon>
        <taxon>Tracheophyta</taxon>
        <taxon>Polypodiopsida</taxon>
        <taxon>Polypodiidae</taxon>
        <taxon>Polypodiales</taxon>
        <taxon>Pteridineae</taxon>
        <taxon>Pteridaceae</taxon>
        <taxon>Vittarioideae</taxon>
        <taxon>Adiantum</taxon>
    </lineage>
</organism>
<evidence type="ECO:0000256" key="3">
    <source>
        <dbReference type="RuleBase" id="RU000363"/>
    </source>
</evidence>